<evidence type="ECO:0000313" key="2">
    <source>
        <dbReference type="EMBL" id="SNZ21100.1"/>
    </source>
</evidence>
<proteinExistence type="predicted"/>
<keyword evidence="3" id="KW-1185">Reference proteome</keyword>
<organism evidence="2 3">
    <name type="scientific">Cohaesibacter gelatinilyticus</name>
    <dbReference type="NCBI Taxonomy" id="372072"/>
    <lineage>
        <taxon>Bacteria</taxon>
        <taxon>Pseudomonadati</taxon>
        <taxon>Pseudomonadota</taxon>
        <taxon>Alphaproteobacteria</taxon>
        <taxon>Hyphomicrobiales</taxon>
        <taxon>Cohaesibacteraceae</taxon>
    </lineage>
</organism>
<dbReference type="GO" id="GO:0051301">
    <property type="term" value="P:cell division"/>
    <property type="evidence" value="ECO:0007669"/>
    <property type="project" value="UniProtKB-KW"/>
</dbReference>
<dbReference type="AlphaFoldDB" id="A0A285PH88"/>
<dbReference type="OrthoDB" id="7161229at2"/>
<dbReference type="Proteomes" id="UP000219439">
    <property type="component" value="Unassembled WGS sequence"/>
</dbReference>
<name>A0A285PH88_9HYPH</name>
<protein>
    <submittedName>
        <fullName evidence="2">Cell division and transport-associated protein TolA</fullName>
    </submittedName>
</protein>
<feature type="compositionally biased region" description="Polar residues" evidence="1">
    <location>
        <begin position="206"/>
        <end position="218"/>
    </location>
</feature>
<reference evidence="2 3" key="1">
    <citation type="submission" date="2017-09" db="EMBL/GenBank/DDBJ databases">
        <authorList>
            <person name="Ehlers B."/>
            <person name="Leendertz F.H."/>
        </authorList>
    </citation>
    <scope>NUCLEOTIDE SEQUENCE [LARGE SCALE GENOMIC DNA]</scope>
    <source>
        <strain evidence="2 3">DSM 18289</strain>
    </source>
</reference>
<feature type="compositionally biased region" description="Basic and acidic residues" evidence="1">
    <location>
        <begin position="53"/>
        <end position="81"/>
    </location>
</feature>
<dbReference type="EMBL" id="OBEL01000006">
    <property type="protein sequence ID" value="SNZ21100.1"/>
    <property type="molecule type" value="Genomic_DNA"/>
</dbReference>
<sequence>MRNVGFIASSVSHVLVLAWGLVSLPAPKTHDVTPLEILPVDLVTLADVTDVKKGDSKGKVQDKIQEEVKKAPEPVKEEPKKPAPKVQPKVQETEAKPKSEPTPKVEPKPEPVKKAESEPAPVKKAEPKVEPKVIEEKPEAPKAIAALPKIKPKPPKKKSPPKKVAQKQPAKKKRDFDANALKALVNKADEAAPQKTSSEAKKASFGSRTGKQAAAMTQSEIDSLRAQVSECWSPPAGAIDAGELRIRLQFRMDRSGNVVGQPEILAGPPGSFGYAASRAAVRAVMRCAPYQLPADKYDLWKDTILNFDPSDMF</sequence>
<feature type="compositionally biased region" description="Basic residues" evidence="1">
    <location>
        <begin position="150"/>
        <end position="173"/>
    </location>
</feature>
<gene>
    <name evidence="2" type="ORF">SAMN06265368_4216</name>
</gene>
<dbReference type="Gene3D" id="3.30.1150.10">
    <property type="match status" value="1"/>
</dbReference>
<feature type="region of interest" description="Disordered" evidence="1">
    <location>
        <begin position="53"/>
        <end position="218"/>
    </location>
</feature>
<accession>A0A285PH88</accession>
<feature type="compositionally biased region" description="Basic and acidic residues" evidence="1">
    <location>
        <begin position="91"/>
        <end position="140"/>
    </location>
</feature>
<keyword evidence="2" id="KW-0132">Cell division</keyword>
<dbReference type="RefSeq" id="WP_097155458.1">
    <property type="nucleotide sequence ID" value="NZ_OBEL01000006.1"/>
</dbReference>
<keyword evidence="2" id="KW-0131">Cell cycle</keyword>
<evidence type="ECO:0000256" key="1">
    <source>
        <dbReference type="SAM" id="MobiDB-lite"/>
    </source>
</evidence>
<dbReference type="SUPFAM" id="SSF74653">
    <property type="entry name" value="TolA/TonB C-terminal domain"/>
    <property type="match status" value="1"/>
</dbReference>
<feature type="compositionally biased region" description="Basic and acidic residues" evidence="1">
    <location>
        <begin position="187"/>
        <end position="202"/>
    </location>
</feature>
<evidence type="ECO:0000313" key="3">
    <source>
        <dbReference type="Proteomes" id="UP000219439"/>
    </source>
</evidence>